<dbReference type="AlphaFoldDB" id="A0A1J1IBA9"/>
<protein>
    <submittedName>
        <fullName evidence="1">CLUMA_CG010421, isoform A</fullName>
    </submittedName>
</protein>
<sequence>MVCGTVGVCSDKAAEGRKVVFHIIHNLFCSRNRSCREPCTKLNQHDVQQSSIVVYNSFLVSL</sequence>
<evidence type="ECO:0000313" key="2">
    <source>
        <dbReference type="Proteomes" id="UP000183832"/>
    </source>
</evidence>
<evidence type="ECO:0000313" key="1">
    <source>
        <dbReference type="EMBL" id="CRK97018.1"/>
    </source>
</evidence>
<gene>
    <name evidence="1" type="ORF">CLUMA_CG010421</name>
</gene>
<reference evidence="1 2" key="1">
    <citation type="submission" date="2015-04" db="EMBL/GenBank/DDBJ databases">
        <authorList>
            <person name="Syromyatnikov M.Y."/>
            <person name="Popov V.N."/>
        </authorList>
    </citation>
    <scope>NUCLEOTIDE SEQUENCE [LARGE SCALE GENOMIC DNA]</scope>
</reference>
<organism evidence="1 2">
    <name type="scientific">Clunio marinus</name>
    <dbReference type="NCBI Taxonomy" id="568069"/>
    <lineage>
        <taxon>Eukaryota</taxon>
        <taxon>Metazoa</taxon>
        <taxon>Ecdysozoa</taxon>
        <taxon>Arthropoda</taxon>
        <taxon>Hexapoda</taxon>
        <taxon>Insecta</taxon>
        <taxon>Pterygota</taxon>
        <taxon>Neoptera</taxon>
        <taxon>Endopterygota</taxon>
        <taxon>Diptera</taxon>
        <taxon>Nematocera</taxon>
        <taxon>Chironomoidea</taxon>
        <taxon>Chironomidae</taxon>
        <taxon>Clunio</taxon>
    </lineage>
</organism>
<name>A0A1J1IBA9_9DIPT</name>
<accession>A0A1J1IBA9</accession>
<proteinExistence type="predicted"/>
<keyword evidence="2" id="KW-1185">Reference proteome</keyword>
<dbReference type="Proteomes" id="UP000183832">
    <property type="component" value="Unassembled WGS sequence"/>
</dbReference>
<dbReference type="EMBL" id="CVRI01000045">
    <property type="protein sequence ID" value="CRK97018.1"/>
    <property type="molecule type" value="Genomic_DNA"/>
</dbReference>